<dbReference type="AlphaFoldDB" id="A0ABD2U9A7"/>
<evidence type="ECO:0000313" key="2">
    <source>
        <dbReference type="Proteomes" id="UP001627284"/>
    </source>
</evidence>
<proteinExistence type="predicted"/>
<feature type="non-terminal residue" evidence="1">
    <location>
        <position position="1"/>
    </location>
</feature>
<dbReference type="Proteomes" id="UP001627284">
    <property type="component" value="Unassembled WGS sequence"/>
</dbReference>
<accession>A0ABD2U9A7</accession>
<sequence length="148" mass="17052">IGRPKLNTKAFHPSQKSTSRFKLFFLQDVASSPDALLLPKRRPSPINFRPLENGSFRWSSLPPCPPSINQHPHRLTTSPPSPGVLIPMPRHSLVPSKNGYETPENINFRRSLALCLLHHPFSNEKRSLHHLHLYFWLNFCSKYFKFCG</sequence>
<evidence type="ECO:0000313" key="1">
    <source>
        <dbReference type="EMBL" id="KAL3365315.1"/>
    </source>
</evidence>
<dbReference type="EMBL" id="JBJKTR010000006">
    <property type="protein sequence ID" value="KAL3365315.1"/>
    <property type="molecule type" value="Genomic_DNA"/>
</dbReference>
<reference evidence="1 2" key="1">
    <citation type="submission" date="2024-05" db="EMBL/GenBank/DDBJ databases">
        <title>De novo assembly of an allotetraploid wild potato.</title>
        <authorList>
            <person name="Hosaka A.J."/>
        </authorList>
    </citation>
    <scope>NUCLEOTIDE SEQUENCE [LARGE SCALE GENOMIC DNA]</scope>
    <source>
        <tissue evidence="1">Young leaves</tissue>
    </source>
</reference>
<comment type="caution">
    <text evidence="1">The sequence shown here is derived from an EMBL/GenBank/DDBJ whole genome shotgun (WGS) entry which is preliminary data.</text>
</comment>
<organism evidence="1 2">
    <name type="scientific">Solanum stoloniferum</name>
    <dbReference type="NCBI Taxonomy" id="62892"/>
    <lineage>
        <taxon>Eukaryota</taxon>
        <taxon>Viridiplantae</taxon>
        <taxon>Streptophyta</taxon>
        <taxon>Embryophyta</taxon>
        <taxon>Tracheophyta</taxon>
        <taxon>Spermatophyta</taxon>
        <taxon>Magnoliopsida</taxon>
        <taxon>eudicotyledons</taxon>
        <taxon>Gunneridae</taxon>
        <taxon>Pentapetalae</taxon>
        <taxon>asterids</taxon>
        <taxon>lamiids</taxon>
        <taxon>Solanales</taxon>
        <taxon>Solanaceae</taxon>
        <taxon>Solanoideae</taxon>
        <taxon>Solaneae</taxon>
        <taxon>Solanum</taxon>
    </lineage>
</organism>
<name>A0ABD2U9A7_9SOLN</name>
<protein>
    <submittedName>
        <fullName evidence="1">Uncharacterized protein</fullName>
    </submittedName>
</protein>
<gene>
    <name evidence="1" type="ORF">AABB24_010455</name>
</gene>
<keyword evidence="2" id="KW-1185">Reference proteome</keyword>